<sequence>MNGGRAAAAAAAVSTQSTGALLTTQSELKIQGRAAAGAPGVQLCAQPMREADGAPRSRLAKRCTPDYTIPGEVYIQKSDPISIKDHKLKTNSEQNRSQERVNLCKYYK</sequence>
<evidence type="ECO:0000256" key="1">
    <source>
        <dbReference type="SAM" id="MobiDB-lite"/>
    </source>
</evidence>
<dbReference type="EMBL" id="JAHKSW010000029">
    <property type="protein sequence ID" value="KAG7313999.1"/>
    <property type="molecule type" value="Genomic_DNA"/>
</dbReference>
<dbReference type="Proteomes" id="UP000824219">
    <property type="component" value="Linkage Group LG29"/>
</dbReference>
<protein>
    <submittedName>
        <fullName evidence="2">Uncharacterized protein</fullName>
    </submittedName>
</protein>
<reference evidence="2 3" key="1">
    <citation type="submission" date="2021-06" db="EMBL/GenBank/DDBJ databases">
        <title>Chromosome-level genome assembly of the red-tail catfish (Hemibagrus wyckioides).</title>
        <authorList>
            <person name="Shao F."/>
        </authorList>
    </citation>
    <scope>NUCLEOTIDE SEQUENCE [LARGE SCALE GENOMIC DNA]</scope>
    <source>
        <strain evidence="2">EC202008001</strain>
        <tissue evidence="2">Blood</tissue>
    </source>
</reference>
<evidence type="ECO:0000313" key="2">
    <source>
        <dbReference type="EMBL" id="KAG7313999.1"/>
    </source>
</evidence>
<keyword evidence="3" id="KW-1185">Reference proteome</keyword>
<gene>
    <name evidence="2" type="ORF">KOW79_022495</name>
</gene>
<dbReference type="AlphaFoldDB" id="A0A9D3SCS9"/>
<evidence type="ECO:0000313" key="3">
    <source>
        <dbReference type="Proteomes" id="UP000824219"/>
    </source>
</evidence>
<name>A0A9D3SCS9_9TELE</name>
<feature type="region of interest" description="Disordered" evidence="1">
    <location>
        <begin position="85"/>
        <end position="108"/>
    </location>
</feature>
<organism evidence="2 3">
    <name type="scientific">Hemibagrus wyckioides</name>
    <dbReference type="NCBI Taxonomy" id="337641"/>
    <lineage>
        <taxon>Eukaryota</taxon>
        <taxon>Metazoa</taxon>
        <taxon>Chordata</taxon>
        <taxon>Craniata</taxon>
        <taxon>Vertebrata</taxon>
        <taxon>Euteleostomi</taxon>
        <taxon>Actinopterygii</taxon>
        <taxon>Neopterygii</taxon>
        <taxon>Teleostei</taxon>
        <taxon>Ostariophysi</taxon>
        <taxon>Siluriformes</taxon>
        <taxon>Bagridae</taxon>
        <taxon>Hemibagrus</taxon>
    </lineage>
</organism>
<comment type="caution">
    <text evidence="2">The sequence shown here is derived from an EMBL/GenBank/DDBJ whole genome shotgun (WGS) entry which is preliminary data.</text>
</comment>
<proteinExistence type="predicted"/>
<accession>A0A9D3SCS9</accession>